<proteinExistence type="predicted"/>
<sequence>MAFSVVPYRRVLAIDDITIHRDRSAVISVTDRRYVFGRTIVRPDILLWCPHVDARTRSIRDFGQTNKKFMRLVHETLDEMRQRKYTQYIQIISLRLRKHIQRTREEDNARQYSQEHS</sequence>
<evidence type="ECO:0000313" key="2">
    <source>
        <dbReference type="Proteomes" id="UP000596123"/>
    </source>
</evidence>
<gene>
    <name evidence="1" type="ORF">pEaSNUABM5_00072</name>
</gene>
<evidence type="ECO:0000313" key="1">
    <source>
        <dbReference type="EMBL" id="QQO90214.1"/>
    </source>
</evidence>
<dbReference type="EMBL" id="MW366843">
    <property type="protein sequence ID" value="QQO90214.1"/>
    <property type="molecule type" value="Genomic_DNA"/>
</dbReference>
<keyword evidence="2" id="KW-1185">Reference proteome</keyword>
<dbReference type="Proteomes" id="UP000596123">
    <property type="component" value="Segment"/>
</dbReference>
<name>A0A7T8IW43_9CAUD</name>
<organism evidence="1 2">
    <name type="scientific">Erwinia phage pEa_SNUABM_5</name>
    <dbReference type="NCBI Taxonomy" id="2797313"/>
    <lineage>
        <taxon>Viruses</taxon>
        <taxon>Duplodnaviria</taxon>
        <taxon>Heunggongvirae</taxon>
        <taxon>Uroviricota</taxon>
        <taxon>Caudoviricetes</taxon>
        <taxon>Rivsvirus</taxon>
        <taxon>Rivsvirus SNUABM5</taxon>
    </lineage>
</organism>
<accession>A0A7T8IW43</accession>
<protein>
    <submittedName>
        <fullName evidence="1">Uncharacterized protein</fullName>
    </submittedName>
</protein>
<reference evidence="1 2" key="1">
    <citation type="submission" date="2020-12" db="EMBL/GenBank/DDBJ databases">
        <title>Complete genome sequence of Erwinia phage pEa_SNUABM_5.</title>
        <authorList>
            <person name="Kim S.G."/>
            <person name="Lee S.B."/>
            <person name="Kwon J."/>
            <person name="Park S.C."/>
        </authorList>
    </citation>
    <scope>NUCLEOTIDE SEQUENCE [LARGE SCALE GENOMIC DNA]</scope>
</reference>